<proteinExistence type="predicted"/>
<name>Q7RRA1_PLAYO</name>
<sequence length="50" mass="5956">MLKMLKNVENVENINKLKKTVVKWPDQIKLYNYLDPINSNCSIIILTKYM</sequence>
<dbReference type="EMBL" id="AABL01000224">
    <property type="protein sequence ID" value="EAA18813.1"/>
    <property type="molecule type" value="Genomic_DNA"/>
</dbReference>
<reference evidence="1 2" key="1">
    <citation type="journal article" date="2002" name="Nature">
        <title>Genome sequence and comparative analysis of the model rodent malaria parasite Plasmodium yoelii yoelii.</title>
        <authorList>
            <person name="Carlton J.M."/>
            <person name="Angiuoli S.V."/>
            <person name="Suh B.B."/>
            <person name="Kooij T.W."/>
            <person name="Pertea M."/>
            <person name="Silva J.C."/>
            <person name="Ermolaeva M.D."/>
            <person name="Allen J.E."/>
            <person name="Selengut J.D."/>
            <person name="Koo H.L."/>
            <person name="Peterson J.D."/>
            <person name="Pop M."/>
            <person name="Kosack D.S."/>
            <person name="Shumway M.F."/>
            <person name="Bidwell S.L."/>
            <person name="Shallom S.J."/>
            <person name="van Aken S.E."/>
            <person name="Riedmuller S.B."/>
            <person name="Feldblyum T.V."/>
            <person name="Cho J.K."/>
            <person name="Quackenbush J."/>
            <person name="Sedegah M."/>
            <person name="Shoaibi A."/>
            <person name="Cummings L.M."/>
            <person name="Florens L."/>
            <person name="Yates J.R."/>
            <person name="Raine J.D."/>
            <person name="Sinden R.E."/>
            <person name="Harris M.A."/>
            <person name="Cunningham D.A."/>
            <person name="Preiser P.R."/>
            <person name="Bergman L.W."/>
            <person name="Vaidya A.B."/>
            <person name="van Lin L.H."/>
            <person name="Janse C.J."/>
            <person name="Waters A.P."/>
            <person name="Smith H.O."/>
            <person name="White O.R."/>
            <person name="Salzberg S.L."/>
            <person name="Venter J.C."/>
            <person name="Fraser C.M."/>
            <person name="Hoffman S.L."/>
            <person name="Gardner M.J."/>
            <person name="Carucci D.J."/>
        </authorList>
    </citation>
    <scope>NUCLEOTIDE SEQUENCE [LARGE SCALE GENOMIC DNA]</scope>
    <source>
        <strain evidence="1 2">17XNL</strain>
    </source>
</reference>
<evidence type="ECO:0000313" key="1">
    <source>
        <dbReference type="EMBL" id="EAA18813.1"/>
    </source>
</evidence>
<dbReference type="Proteomes" id="UP000008553">
    <property type="component" value="Unassembled WGS sequence"/>
</dbReference>
<dbReference type="InParanoid" id="Q7RRA1"/>
<evidence type="ECO:0000313" key="2">
    <source>
        <dbReference type="Proteomes" id="UP000008553"/>
    </source>
</evidence>
<accession>Q7RRA1</accession>
<keyword evidence="2" id="KW-1185">Reference proteome</keyword>
<dbReference type="AlphaFoldDB" id="Q7RRA1"/>
<organism evidence="1 2">
    <name type="scientific">Plasmodium yoelii yoelii</name>
    <dbReference type="NCBI Taxonomy" id="73239"/>
    <lineage>
        <taxon>Eukaryota</taxon>
        <taxon>Sar</taxon>
        <taxon>Alveolata</taxon>
        <taxon>Apicomplexa</taxon>
        <taxon>Aconoidasida</taxon>
        <taxon>Haemosporida</taxon>
        <taxon>Plasmodiidae</taxon>
        <taxon>Plasmodium</taxon>
        <taxon>Plasmodium (Vinckeia)</taxon>
    </lineage>
</organism>
<comment type="caution">
    <text evidence="1">The sequence shown here is derived from an EMBL/GenBank/DDBJ whole genome shotgun (WGS) entry which is preliminary data.</text>
</comment>
<protein>
    <submittedName>
        <fullName evidence="1">Uncharacterized protein</fullName>
    </submittedName>
</protein>
<gene>
    <name evidence="1" type="ORF">PY00831</name>
</gene>
<dbReference type="PaxDb" id="73239-Q7RRA1"/>